<comment type="caution">
    <text evidence="2">The sequence shown here is derived from an EMBL/GenBank/DDBJ whole genome shotgun (WGS) entry which is preliminary data.</text>
</comment>
<reference evidence="2" key="1">
    <citation type="journal article" date="2023" name="Int. J. Syst. Evol. Microbiol.">
        <title>Methylocystis iwaonis sp. nov., a type II methane-oxidizing bacterium from surface soil of a rice paddy field in Japan, and emended description of the genus Methylocystis (ex Whittenbury et al. 1970) Bowman et al. 1993.</title>
        <authorList>
            <person name="Kaise H."/>
            <person name="Sawadogo J.B."/>
            <person name="Alam M.S."/>
            <person name="Ueno C."/>
            <person name="Dianou D."/>
            <person name="Shinjo R."/>
            <person name="Asakawa S."/>
        </authorList>
    </citation>
    <scope>NUCLEOTIDE SEQUENCE</scope>
    <source>
        <strain evidence="2">LMG27198</strain>
    </source>
</reference>
<sequence>MVMLNAPAFLDSLKSGVDFAGDVTVIGGAIGLVLILCVLVRDA</sequence>
<evidence type="ECO:0000313" key="2">
    <source>
        <dbReference type="EMBL" id="GLI94879.1"/>
    </source>
</evidence>
<dbReference type="RefSeq" id="WP_281805139.1">
    <property type="nucleotide sequence ID" value="NZ_BSEC01000001.1"/>
</dbReference>
<protein>
    <submittedName>
        <fullName evidence="2">Uncharacterized protein</fullName>
    </submittedName>
</protein>
<keyword evidence="1" id="KW-0472">Membrane</keyword>
<keyword evidence="1" id="KW-1133">Transmembrane helix</keyword>
<evidence type="ECO:0000256" key="1">
    <source>
        <dbReference type="SAM" id="Phobius"/>
    </source>
</evidence>
<keyword evidence="1" id="KW-0812">Transmembrane</keyword>
<organism evidence="2 3">
    <name type="scientific">Methylocystis echinoides</name>
    <dbReference type="NCBI Taxonomy" id="29468"/>
    <lineage>
        <taxon>Bacteria</taxon>
        <taxon>Pseudomonadati</taxon>
        <taxon>Pseudomonadota</taxon>
        <taxon>Alphaproteobacteria</taxon>
        <taxon>Hyphomicrobiales</taxon>
        <taxon>Methylocystaceae</taxon>
        <taxon>Methylocystis</taxon>
    </lineage>
</organism>
<accession>A0A9W6GXW3</accession>
<evidence type="ECO:0000313" key="3">
    <source>
        <dbReference type="Proteomes" id="UP001144323"/>
    </source>
</evidence>
<feature type="transmembrane region" description="Helical" evidence="1">
    <location>
        <begin position="20"/>
        <end position="40"/>
    </location>
</feature>
<keyword evidence="3" id="KW-1185">Reference proteome</keyword>
<dbReference type="EMBL" id="BSEC01000001">
    <property type="protein sequence ID" value="GLI94879.1"/>
    <property type="molecule type" value="Genomic_DNA"/>
</dbReference>
<proteinExistence type="predicted"/>
<gene>
    <name evidence="2" type="ORF">LMG27198_38710</name>
</gene>
<dbReference type="Proteomes" id="UP001144323">
    <property type="component" value="Unassembled WGS sequence"/>
</dbReference>
<dbReference type="AlphaFoldDB" id="A0A9W6GXW3"/>
<name>A0A9W6GXW3_9HYPH</name>